<evidence type="ECO:0000256" key="1">
    <source>
        <dbReference type="SAM" id="MobiDB-lite"/>
    </source>
</evidence>
<feature type="compositionally biased region" description="Acidic residues" evidence="1">
    <location>
        <begin position="358"/>
        <end position="369"/>
    </location>
</feature>
<gene>
    <name evidence="2" type="ORF">TWF481_000174</name>
</gene>
<feature type="compositionally biased region" description="Basic and acidic residues" evidence="1">
    <location>
        <begin position="386"/>
        <end position="398"/>
    </location>
</feature>
<feature type="compositionally biased region" description="Basic residues" evidence="1">
    <location>
        <begin position="374"/>
        <end position="385"/>
    </location>
</feature>
<dbReference type="Proteomes" id="UP001370758">
    <property type="component" value="Unassembled WGS sequence"/>
</dbReference>
<feature type="compositionally biased region" description="Basic and acidic residues" evidence="1">
    <location>
        <begin position="266"/>
        <end position="288"/>
    </location>
</feature>
<proteinExistence type="predicted"/>
<comment type="caution">
    <text evidence="2">The sequence shown here is derived from an EMBL/GenBank/DDBJ whole genome shotgun (WGS) entry which is preliminary data.</text>
</comment>
<evidence type="ECO:0000313" key="3">
    <source>
        <dbReference type="Proteomes" id="UP001370758"/>
    </source>
</evidence>
<feature type="region of interest" description="Disordered" evidence="1">
    <location>
        <begin position="223"/>
        <end position="508"/>
    </location>
</feature>
<accession>A0AAV9WM62</accession>
<organism evidence="2 3">
    <name type="scientific">Arthrobotrys musiformis</name>
    <dbReference type="NCBI Taxonomy" id="47236"/>
    <lineage>
        <taxon>Eukaryota</taxon>
        <taxon>Fungi</taxon>
        <taxon>Dikarya</taxon>
        <taxon>Ascomycota</taxon>
        <taxon>Pezizomycotina</taxon>
        <taxon>Orbiliomycetes</taxon>
        <taxon>Orbiliales</taxon>
        <taxon>Orbiliaceae</taxon>
        <taxon>Arthrobotrys</taxon>
    </lineage>
</organism>
<keyword evidence="3" id="KW-1185">Reference proteome</keyword>
<feature type="compositionally biased region" description="Low complexity" evidence="1">
    <location>
        <begin position="323"/>
        <end position="332"/>
    </location>
</feature>
<sequence length="565" mass="62862">MVCEYTVFHFPGCGCPAFVPLQYCDEHLDTNCPNHAEAKQNFDNPARITLLLAGPGQAVTAETYKRMREIYENPLLAKDPKFSDKKKQSMYETVAKALQLCQDNALSWWDGGKIKAGFHTKSSRYHILYPDCGNIQIQTPSDEEYWPFVETACFLHESGKIEDDKVKGVWDIKVRAGVEDFPEPFKHRFNKALAVRLASSLDEGDKLHKLIYDRPGLYPDSYDLLGKAYKPPADDDGGDSEGESEKEAASPIPEEGVETTGVEPPEDPKEDPKKKAEDSGKEPNPKDLENEEEGEAEKENKKSPRNKDENKKESGTGTDEVVTTTTTTTTTDTKPKKKPASKRKPKKDDDGTWKVSEGEEDDEDEVEEEEGKKPGSKKPTKKKKKVGTDDSGKTDPGDSLKPTITETTAIEDPKEDKKEDEEGKKEDKDGGEDGEGEGEGEGKEGEDDEGDEDKENEEDNESDDDDGDEEDELSVIFPEMSPGGTRRTPKKTEKLKTSGLRKAPESGLDEVGSGLRLYRAPLSNEPSLLAIDEMEQFNFPATNKTLDEIFDGWAQTKLREKDASE</sequence>
<name>A0AAV9WM62_9PEZI</name>
<feature type="compositionally biased region" description="Acidic residues" evidence="1">
    <location>
        <begin position="429"/>
        <end position="473"/>
    </location>
</feature>
<dbReference type="AlphaFoldDB" id="A0AAV9WM62"/>
<feature type="compositionally biased region" description="Basic residues" evidence="1">
    <location>
        <begin position="335"/>
        <end position="345"/>
    </location>
</feature>
<evidence type="ECO:0000313" key="2">
    <source>
        <dbReference type="EMBL" id="KAK6511253.1"/>
    </source>
</evidence>
<protein>
    <submittedName>
        <fullName evidence="2">Uncharacterized protein</fullName>
    </submittedName>
</protein>
<dbReference type="EMBL" id="JAVHJL010000001">
    <property type="protein sequence ID" value="KAK6511253.1"/>
    <property type="molecule type" value="Genomic_DNA"/>
</dbReference>
<feature type="compositionally biased region" description="Basic and acidic residues" evidence="1">
    <location>
        <begin position="411"/>
        <end position="428"/>
    </location>
</feature>
<reference evidence="2 3" key="1">
    <citation type="submission" date="2023-08" db="EMBL/GenBank/DDBJ databases">
        <authorList>
            <person name="Palmer J.M."/>
        </authorList>
    </citation>
    <scope>NUCLEOTIDE SEQUENCE [LARGE SCALE GENOMIC DNA]</scope>
    <source>
        <strain evidence="2 3">TWF481</strain>
    </source>
</reference>
<feature type="compositionally biased region" description="Basic and acidic residues" evidence="1">
    <location>
        <begin position="297"/>
        <end position="314"/>
    </location>
</feature>